<protein>
    <submittedName>
        <fullName evidence="8">MFS multidrug transporter</fullName>
    </submittedName>
</protein>
<dbReference type="GO" id="GO:0005886">
    <property type="term" value="C:plasma membrane"/>
    <property type="evidence" value="ECO:0007669"/>
    <property type="project" value="TreeGrafter"/>
</dbReference>
<feature type="transmembrane region" description="Helical" evidence="6">
    <location>
        <begin position="544"/>
        <end position="561"/>
    </location>
</feature>
<keyword evidence="4 6" id="KW-0472">Membrane</keyword>
<feature type="transmembrane region" description="Helical" evidence="6">
    <location>
        <begin position="212"/>
        <end position="232"/>
    </location>
</feature>
<feature type="transmembrane region" description="Helical" evidence="6">
    <location>
        <begin position="124"/>
        <end position="143"/>
    </location>
</feature>
<feature type="transmembrane region" description="Helical" evidence="6">
    <location>
        <begin position="182"/>
        <end position="206"/>
    </location>
</feature>
<dbReference type="PANTHER" id="PTHR23501">
    <property type="entry name" value="MAJOR FACILITATOR SUPERFAMILY"/>
    <property type="match status" value="1"/>
</dbReference>
<sequence length="579" mass="62074">MLSKGDPSNRLDSKAPLQNSAPTVTSSPSFHEHNLDGASPECEQPSEGPFMSGWRKHVLTFGMWIALFLSTLETTIVSTSLVSITNTLNGFNLRDWVVTAYLITYTGFLIIYAKLGDVFGRKTVYLLGLGIFVIFSCLCGASTNIVELIIFRAFQGMGASGIYCMTIVIAPTLVPKAEFGRYIAIVSTVFALASIIGPLLGGVVSANGSWRWVFFLNGPAGGLAFFLLAWLLPGSNKNNKNPQQPLLALLRSKVTSSNLSRVDFAGAVLLLASSMLIVFSLESGGTRYPWSSPTVISTLVLAFVTGALFFLWERSKWVKEPVFSPRLLKGRLMPAMLASSFFIGFPFTAIVVNIPQSLQAVYGYSPQKAGIALLPLLLLSPVATAVSGYLTSSRNIPPVSIILVGSVFQLIGVGLTCLLPTLPIKGADDAHVPASQYGFEAIMGIGFGSTLSTILTLAPLVVDSTDLPVMMGALTQVRVLGGTISLAVCSTLLSNHVESRLPSLLDPSRVTEISESLSAIQNLSSEEQTAVRRIYAEGYNKQNILLTAFSGIAFISCLLLWERPPRRPTSTPAEVASKS</sequence>
<name>A0AAJ0I3S9_9PEZI</name>
<evidence type="ECO:0000256" key="3">
    <source>
        <dbReference type="ARBA" id="ARBA00022989"/>
    </source>
</evidence>
<evidence type="ECO:0000259" key="7">
    <source>
        <dbReference type="PROSITE" id="PS50850"/>
    </source>
</evidence>
<evidence type="ECO:0000256" key="1">
    <source>
        <dbReference type="ARBA" id="ARBA00004141"/>
    </source>
</evidence>
<feature type="transmembrane region" description="Helical" evidence="6">
    <location>
        <begin position="442"/>
        <end position="462"/>
    </location>
</feature>
<evidence type="ECO:0000256" key="5">
    <source>
        <dbReference type="SAM" id="MobiDB-lite"/>
    </source>
</evidence>
<dbReference type="InterPro" id="IPR036259">
    <property type="entry name" value="MFS_trans_sf"/>
</dbReference>
<evidence type="ECO:0000256" key="4">
    <source>
        <dbReference type="ARBA" id="ARBA00023136"/>
    </source>
</evidence>
<evidence type="ECO:0000313" key="9">
    <source>
        <dbReference type="Proteomes" id="UP001285908"/>
    </source>
</evidence>
<proteinExistence type="predicted"/>
<reference evidence="8 9" key="1">
    <citation type="journal article" date="2023" name="Mol. Phylogenet. Evol.">
        <title>Genome-scale phylogeny and comparative genomics of the fungal order Sordariales.</title>
        <authorList>
            <person name="Hensen N."/>
            <person name="Bonometti L."/>
            <person name="Westerberg I."/>
            <person name="Brannstrom I.O."/>
            <person name="Guillou S."/>
            <person name="Cros-Aarteil S."/>
            <person name="Calhoun S."/>
            <person name="Haridas S."/>
            <person name="Kuo A."/>
            <person name="Mondo S."/>
            <person name="Pangilinan J."/>
            <person name="Riley R."/>
            <person name="LaButti K."/>
            <person name="Andreopoulos B."/>
            <person name="Lipzen A."/>
            <person name="Chen C."/>
            <person name="Yan M."/>
            <person name="Daum C."/>
            <person name="Ng V."/>
            <person name="Clum A."/>
            <person name="Steindorff A."/>
            <person name="Ohm R.A."/>
            <person name="Martin F."/>
            <person name="Silar P."/>
            <person name="Natvig D.O."/>
            <person name="Lalanne C."/>
            <person name="Gautier V."/>
            <person name="Ament-Velasquez S.L."/>
            <person name="Kruys A."/>
            <person name="Hutchinson M.I."/>
            <person name="Powell A.J."/>
            <person name="Barry K."/>
            <person name="Miller A.N."/>
            <person name="Grigoriev I.V."/>
            <person name="Debuchy R."/>
            <person name="Gladieux P."/>
            <person name="Hiltunen Thoren M."/>
            <person name="Johannesson H."/>
        </authorList>
    </citation>
    <scope>NUCLEOTIDE SEQUENCE [LARGE SCALE GENOMIC DNA]</scope>
    <source>
        <strain evidence="8 9">FGSC 10403</strain>
    </source>
</reference>
<dbReference type="Pfam" id="PF07690">
    <property type="entry name" value="MFS_1"/>
    <property type="match status" value="1"/>
</dbReference>
<dbReference type="AlphaFoldDB" id="A0AAJ0I3S9"/>
<dbReference type="PROSITE" id="PS50850">
    <property type="entry name" value="MFS"/>
    <property type="match status" value="1"/>
</dbReference>
<comment type="subcellular location">
    <subcellularLocation>
        <location evidence="1">Membrane</location>
        <topology evidence="1">Multi-pass membrane protein</topology>
    </subcellularLocation>
</comment>
<accession>A0AAJ0I3S9</accession>
<keyword evidence="9" id="KW-1185">Reference proteome</keyword>
<dbReference type="RefSeq" id="XP_062690729.1">
    <property type="nucleotide sequence ID" value="XM_062837481.1"/>
</dbReference>
<feature type="transmembrane region" description="Helical" evidence="6">
    <location>
        <begin position="402"/>
        <end position="422"/>
    </location>
</feature>
<evidence type="ECO:0000313" key="8">
    <source>
        <dbReference type="EMBL" id="KAK3489022.1"/>
    </source>
</evidence>
<dbReference type="Proteomes" id="UP001285908">
    <property type="component" value="Unassembled WGS sequence"/>
</dbReference>
<dbReference type="EMBL" id="JAULSX010000006">
    <property type="protein sequence ID" value="KAK3489022.1"/>
    <property type="molecule type" value="Genomic_DNA"/>
</dbReference>
<feature type="transmembrane region" description="Helical" evidence="6">
    <location>
        <begin position="293"/>
        <end position="312"/>
    </location>
</feature>
<feature type="transmembrane region" description="Helical" evidence="6">
    <location>
        <begin position="61"/>
        <end position="84"/>
    </location>
</feature>
<dbReference type="GeneID" id="87875103"/>
<feature type="transmembrane region" description="Helical" evidence="6">
    <location>
        <begin position="96"/>
        <end position="112"/>
    </location>
</feature>
<feature type="domain" description="Major facilitator superfamily (MFS) profile" evidence="7">
    <location>
        <begin position="59"/>
        <end position="568"/>
    </location>
</feature>
<organism evidence="8 9">
    <name type="scientific">Neurospora hispaniola</name>
    <dbReference type="NCBI Taxonomy" id="588809"/>
    <lineage>
        <taxon>Eukaryota</taxon>
        <taxon>Fungi</taxon>
        <taxon>Dikarya</taxon>
        <taxon>Ascomycota</taxon>
        <taxon>Pezizomycotina</taxon>
        <taxon>Sordariomycetes</taxon>
        <taxon>Sordariomycetidae</taxon>
        <taxon>Sordariales</taxon>
        <taxon>Sordariaceae</taxon>
        <taxon>Neurospora</taxon>
    </lineage>
</organism>
<evidence type="ECO:0000256" key="2">
    <source>
        <dbReference type="ARBA" id="ARBA00022692"/>
    </source>
</evidence>
<comment type="caution">
    <text evidence="8">The sequence shown here is derived from an EMBL/GenBank/DDBJ whole genome shotgun (WGS) entry which is preliminary data.</text>
</comment>
<dbReference type="InterPro" id="IPR020846">
    <property type="entry name" value="MFS_dom"/>
</dbReference>
<dbReference type="GO" id="GO:0022857">
    <property type="term" value="F:transmembrane transporter activity"/>
    <property type="evidence" value="ECO:0007669"/>
    <property type="project" value="InterPro"/>
</dbReference>
<gene>
    <name evidence="8" type="ORF">B0T23DRAFT_384448</name>
</gene>
<dbReference type="SUPFAM" id="SSF103473">
    <property type="entry name" value="MFS general substrate transporter"/>
    <property type="match status" value="1"/>
</dbReference>
<dbReference type="Gene3D" id="1.20.1250.20">
    <property type="entry name" value="MFS general substrate transporter like domains"/>
    <property type="match status" value="1"/>
</dbReference>
<dbReference type="PANTHER" id="PTHR23501:SF43">
    <property type="entry name" value="MULTIDRUG TRANSPORTER, PUTATIVE (AFU_ORTHOLOGUE AFUA_6G03040)-RELATED"/>
    <property type="match status" value="1"/>
</dbReference>
<feature type="compositionally biased region" description="Polar residues" evidence="5">
    <location>
        <begin position="16"/>
        <end position="29"/>
    </location>
</feature>
<evidence type="ECO:0000256" key="6">
    <source>
        <dbReference type="SAM" id="Phobius"/>
    </source>
</evidence>
<dbReference type="FunFam" id="1.20.1720.10:FF:000077">
    <property type="entry name" value="Drug resistance transporter EmrB/QacA subfamily"/>
    <property type="match status" value="1"/>
</dbReference>
<dbReference type="InterPro" id="IPR011701">
    <property type="entry name" value="MFS"/>
</dbReference>
<dbReference type="PRINTS" id="PR01036">
    <property type="entry name" value="TCRTETB"/>
</dbReference>
<feature type="transmembrane region" description="Helical" evidence="6">
    <location>
        <begin position="262"/>
        <end position="281"/>
    </location>
</feature>
<keyword evidence="2 6" id="KW-0812">Transmembrane</keyword>
<keyword evidence="3 6" id="KW-1133">Transmembrane helix</keyword>
<feature type="transmembrane region" description="Helical" evidence="6">
    <location>
        <begin position="332"/>
        <end position="352"/>
    </location>
</feature>
<feature type="transmembrane region" description="Helical" evidence="6">
    <location>
        <begin position="149"/>
        <end position="170"/>
    </location>
</feature>
<feature type="region of interest" description="Disordered" evidence="5">
    <location>
        <begin position="1"/>
        <end position="48"/>
    </location>
</feature>
<dbReference type="Gene3D" id="1.20.1720.10">
    <property type="entry name" value="Multidrug resistance protein D"/>
    <property type="match status" value="1"/>
</dbReference>
<feature type="transmembrane region" description="Helical" evidence="6">
    <location>
        <begin position="372"/>
        <end position="390"/>
    </location>
</feature>